<dbReference type="PANTHER" id="PTHR36427">
    <property type="entry name" value="54S RIBOSOMAL PROTEIN L1, MITOCHONDRIAL"/>
    <property type="match status" value="1"/>
</dbReference>
<evidence type="ECO:0000256" key="3">
    <source>
        <dbReference type="ARBA" id="ARBA00023274"/>
    </source>
</evidence>
<accession>A0A016VUZ0</accession>
<comment type="similarity">
    <text evidence="1">Belongs to the universal ribosomal protein uL1 family.</text>
</comment>
<keyword evidence="7" id="KW-1185">Reference proteome</keyword>
<protein>
    <recommendedName>
        <fullName evidence="8">Ribosomal protein, L1P family</fullName>
    </recommendedName>
</protein>
<dbReference type="Gene3D" id="3.40.50.790">
    <property type="match status" value="1"/>
</dbReference>
<evidence type="ECO:0000256" key="5">
    <source>
        <dbReference type="SAM" id="MobiDB-lite"/>
    </source>
</evidence>
<dbReference type="InterPro" id="IPR016095">
    <property type="entry name" value="Ribosomal_uL1_3-a/b-sand"/>
</dbReference>
<dbReference type="OrthoDB" id="1747252at2759"/>
<organism evidence="6 7">
    <name type="scientific">Ancylostoma ceylanicum</name>
    <dbReference type="NCBI Taxonomy" id="53326"/>
    <lineage>
        <taxon>Eukaryota</taxon>
        <taxon>Metazoa</taxon>
        <taxon>Ecdysozoa</taxon>
        <taxon>Nematoda</taxon>
        <taxon>Chromadorea</taxon>
        <taxon>Rhabditida</taxon>
        <taxon>Rhabditina</taxon>
        <taxon>Rhabditomorpha</taxon>
        <taxon>Strongyloidea</taxon>
        <taxon>Ancylostomatidae</taxon>
        <taxon>Ancylostomatinae</taxon>
        <taxon>Ancylostoma</taxon>
    </lineage>
</organism>
<name>A0A016VUZ0_9BILA</name>
<evidence type="ECO:0000256" key="2">
    <source>
        <dbReference type="ARBA" id="ARBA00022980"/>
    </source>
</evidence>
<evidence type="ECO:0000313" key="7">
    <source>
        <dbReference type="Proteomes" id="UP000024635"/>
    </source>
</evidence>
<keyword evidence="3" id="KW-0687">Ribonucleoprotein</keyword>
<dbReference type="GO" id="GO:1990904">
    <property type="term" value="C:ribonucleoprotein complex"/>
    <property type="evidence" value="ECO:0007669"/>
    <property type="project" value="UniProtKB-KW"/>
</dbReference>
<feature type="region of interest" description="Disordered" evidence="5">
    <location>
        <begin position="423"/>
        <end position="450"/>
    </location>
</feature>
<gene>
    <name evidence="6" type="primary">Acey_s0004.g1971</name>
    <name evidence="6" type="synonym">Acey-F33D4.5</name>
    <name evidence="6" type="ORF">Y032_0004g1971</name>
</gene>
<dbReference type="EMBL" id="JARK01001340">
    <property type="protein sequence ID" value="EYC31126.1"/>
    <property type="molecule type" value="Genomic_DNA"/>
</dbReference>
<evidence type="ECO:0000256" key="1">
    <source>
        <dbReference type="ARBA" id="ARBA00010531"/>
    </source>
</evidence>
<dbReference type="GO" id="GO:0005840">
    <property type="term" value="C:ribosome"/>
    <property type="evidence" value="ECO:0007669"/>
    <property type="project" value="UniProtKB-KW"/>
</dbReference>
<dbReference type="Proteomes" id="UP000024635">
    <property type="component" value="Unassembled WGS sequence"/>
</dbReference>
<dbReference type="AlphaFoldDB" id="A0A016VUZ0"/>
<proteinExistence type="inferred from homology"/>
<keyword evidence="4" id="KW-0175">Coiled coil</keyword>
<evidence type="ECO:0008006" key="8">
    <source>
        <dbReference type="Google" id="ProtNLM"/>
    </source>
</evidence>
<evidence type="ECO:0000313" key="6">
    <source>
        <dbReference type="EMBL" id="EYC31126.1"/>
    </source>
</evidence>
<dbReference type="PANTHER" id="PTHR36427:SF3">
    <property type="entry name" value="LARGE RIBOSOMAL SUBUNIT PROTEIN UL1M"/>
    <property type="match status" value="1"/>
</dbReference>
<dbReference type="SUPFAM" id="SSF56808">
    <property type="entry name" value="Ribosomal protein L1"/>
    <property type="match status" value="1"/>
</dbReference>
<sequence length="450" mass="51681">MIDGEIDWLQRRPQQQQRYRFANRGLHEKLQYRYFRYGYVESLASFIMSSTFLFIRMLSLLRSTAASSCSGLMSAELLRPVVGEFAQQRGRKRALKQTITRQQKLERRLKREEREAARKQYTFMERINIRRMKNLLSPSQQFPGRLNRDDEVNLPDKPLTNIFIRSKVKTQFYTVSEALAMHRELQQPSIYNHPNAPLRLRLELNMQTERQTKMVTNSDEIVPVPFPFKHNEKRTILAFVNDPKLQELAVESGAEIALGQDVVKKIIKGQFRTDDYDFCVAHVDMASYILPLRGILRTKFPTRFNGGLGEDLPDLVHKFKSGVKLAIKGDPVYPIWGLSDAVVGREAQSGSADGRWIPELGMPDDQVEANIATVIKAACAHRNAALGPFVNRALLMTIPGEEHYALNVDAWLPVASEEEIEKLERRRNKKAKKKEEKKTEEGEELVVAEA</sequence>
<feature type="coiled-coil region" evidence="4">
    <location>
        <begin position="92"/>
        <end position="122"/>
    </location>
</feature>
<dbReference type="STRING" id="53326.A0A016VUZ0"/>
<reference evidence="7" key="1">
    <citation type="journal article" date="2015" name="Nat. Genet.">
        <title>The genome and transcriptome of the zoonotic hookworm Ancylostoma ceylanicum identify infection-specific gene families.</title>
        <authorList>
            <person name="Schwarz E.M."/>
            <person name="Hu Y."/>
            <person name="Antoshechkin I."/>
            <person name="Miller M.M."/>
            <person name="Sternberg P.W."/>
            <person name="Aroian R.V."/>
        </authorList>
    </citation>
    <scope>NUCLEOTIDE SEQUENCE</scope>
    <source>
        <strain evidence="7">HY135</strain>
    </source>
</reference>
<evidence type="ECO:0000256" key="4">
    <source>
        <dbReference type="SAM" id="Coils"/>
    </source>
</evidence>
<keyword evidence="2" id="KW-0689">Ribosomal protein</keyword>
<feature type="compositionally biased region" description="Acidic residues" evidence="5">
    <location>
        <begin position="441"/>
        <end position="450"/>
    </location>
</feature>
<comment type="caution">
    <text evidence="6">The sequence shown here is derived from an EMBL/GenBank/DDBJ whole genome shotgun (WGS) entry which is preliminary data.</text>
</comment>
<dbReference type="InterPro" id="IPR023674">
    <property type="entry name" value="Ribosomal_uL1-like"/>
</dbReference>